<sequence>MVQHWADLIRQWVERRRVADQDRLSRSIWNDIQVVLNEFVDFIQNEEYEKMLTSSCDETEYGHRVRVPWKSPEKAMCRLMLLALYFKNDWTQGLGKAGADWGEEGELKKFIRCVIVSIYMYMLIEANCQNKNGVEYALYVMGQMEDSMKDSGVEINICKWADHKGTGIGGVKVHDAITNWFHGNEQMMEKIREIEDRAECKAARRGQKQINKEEDVQKIKEGIKAKLGALEKEVKQKKLEEEKKIAGESAAKPSDAQSTTDQKPAQDPAAHPAAAASPETTTSKDTSGKSSAGPELGDPARGRSLPPSQPQAPASPELPAGPPPPPPPPPGPPPPSDPSPTAPSPGGGGAGAGAERERTSTESKDKVKGKAKGENISKEGSPEHTPGNVRKCEDLENADPEEIVKCLERELKNTDNVNKKDEVDELIGRGPMGLPGAARSIEISIGMSHTTPTVPIGTHNEQSEKDATETKKKRNNNFSGDSGRHHTESGRDHTEREPERETKRRMSESDRPRNGSVAGCSFTSIFFPLLLCSDDKTDAKVVEAGKDKSAEGEGAQPSPAGSSVAAGTEVKPGAETKSEDGSPSTTQDSAPRTVITNTPEDPTNVDTGQPSSLGEHPGTGQPSSSDPVVPTSPTGQADSVPSTGETHPAGQPAAPEKDGKADGADASSAIVDGGGNDDPPPLNPPKPKPNPNPNQSGSSSPSGSGAPAAGGAGGGVSGEAGKGGAGAVGGTGGSSGGGGGGGSGSNLSSGSETSTPAQGPELSTTTTVTQTPSSETLSPTSPQSPVQPSPPKAGEDAVAHFVPPPSTPFDPKNLIPYTPAIIPAVVGIGIIAFFLWKYFAYLGQRRRRTYRTIRDVPSPPLDEDILDHLQRGERPPPDFGYTLVRDRQPRRLPAARRRRQPRVHKRTIIELHLEVLNECEATVWENVKDDYWKIVVEEFAQDLMRDGKGHSSSLDAPSTNQDPTPDITQHAVTGATVTDRPTRDADTHIPTSDTVTDRPTCDHPQPGITDIPTHDTVTHIPTCEDPKPAITQHTLTSDTVTDTPTCADPKPEITQHTLTSDTVTDIPTCEDPKPDITQPPGSGNAVTDTPTCDTVTHIPTHDIVPDIPTCEDPKPEITDIPTREAVTDTATCDATTPRIPEHVVTGATVTDTPTCDHPQPDITHQLVTDDTVTDTPPHEPPKPAIIHQRSNAPVTDTPTCEDPKPEITDIPTFIEHCHHESQLQHQEQYLDNLLDHM</sequence>
<evidence type="ECO:0000259" key="4">
    <source>
        <dbReference type="Pfam" id="PF12879"/>
    </source>
</evidence>
<evidence type="ECO:0000259" key="5">
    <source>
        <dbReference type="Pfam" id="PF12887"/>
    </source>
</evidence>
<gene>
    <name evidence="6" type="ORF">AK88_05444</name>
</gene>
<dbReference type="InterPro" id="IPR024288">
    <property type="entry name" value="SICA_C"/>
</dbReference>
<dbReference type="RefSeq" id="XP_012338469.1">
    <property type="nucleotide sequence ID" value="XM_012483046.1"/>
</dbReference>
<accession>A0A0D9QD67</accession>
<feature type="compositionally biased region" description="Low complexity" evidence="2">
    <location>
        <begin position="763"/>
        <end position="784"/>
    </location>
</feature>
<feature type="region of interest" description="Disordered" evidence="2">
    <location>
        <begin position="243"/>
        <end position="397"/>
    </location>
</feature>
<dbReference type="Pfam" id="PF12879">
    <property type="entry name" value="SICA_C"/>
    <property type="match status" value="1"/>
</dbReference>
<evidence type="ECO:0000313" key="6">
    <source>
        <dbReference type="EMBL" id="KJP84924.1"/>
    </source>
</evidence>
<name>A0A0D9QD67_PLAFR</name>
<proteinExistence type="predicted"/>
<dbReference type="Pfam" id="PF12887">
    <property type="entry name" value="SICA_alpha"/>
    <property type="match status" value="1"/>
</dbReference>
<feature type="domain" description="Schizont-infected cell agglutination extracellular alpha" evidence="5">
    <location>
        <begin position="8"/>
        <end position="180"/>
    </location>
</feature>
<evidence type="ECO:0000256" key="3">
    <source>
        <dbReference type="SAM" id="Phobius"/>
    </source>
</evidence>
<keyword evidence="1" id="KW-0175">Coiled coil</keyword>
<feature type="compositionally biased region" description="Polar residues" evidence="2">
    <location>
        <begin position="635"/>
        <end position="645"/>
    </location>
</feature>
<feature type="compositionally biased region" description="Polar residues" evidence="2">
    <location>
        <begin position="581"/>
        <end position="612"/>
    </location>
</feature>
<feature type="region of interest" description="Disordered" evidence="2">
    <location>
        <begin position="411"/>
        <end position="520"/>
    </location>
</feature>
<feature type="coiled-coil region" evidence="1">
    <location>
        <begin position="184"/>
        <end position="240"/>
    </location>
</feature>
<dbReference type="AlphaFoldDB" id="A0A0D9QD67"/>
<dbReference type="VEuPathDB" id="PlasmoDB:AK88_05444"/>
<feature type="compositionally biased region" description="Low complexity" evidence="2">
    <location>
        <begin position="745"/>
        <end position="754"/>
    </location>
</feature>
<evidence type="ECO:0000256" key="1">
    <source>
        <dbReference type="SAM" id="Coils"/>
    </source>
</evidence>
<evidence type="ECO:0000256" key="2">
    <source>
        <dbReference type="SAM" id="MobiDB-lite"/>
    </source>
</evidence>
<dbReference type="SUPFAM" id="SSF101447">
    <property type="entry name" value="Formin homology 2 domain (FH2 domain)"/>
    <property type="match status" value="1"/>
</dbReference>
<feature type="compositionally biased region" description="Basic and acidic residues" evidence="2">
    <location>
        <begin position="482"/>
        <end position="513"/>
    </location>
</feature>
<feature type="compositionally biased region" description="Polar residues" evidence="2">
    <location>
        <begin position="950"/>
        <end position="971"/>
    </location>
</feature>
<feature type="region of interest" description="Disordered" evidence="2">
    <location>
        <begin position="1171"/>
        <end position="1201"/>
    </location>
</feature>
<feature type="compositionally biased region" description="Basic and acidic residues" evidence="2">
    <location>
        <begin position="411"/>
        <end position="422"/>
    </location>
</feature>
<keyword evidence="3" id="KW-0472">Membrane</keyword>
<feature type="compositionally biased region" description="Pro residues" evidence="2">
    <location>
        <begin position="678"/>
        <end position="692"/>
    </location>
</feature>
<evidence type="ECO:0008006" key="8">
    <source>
        <dbReference type="Google" id="ProtNLM"/>
    </source>
</evidence>
<feature type="compositionally biased region" description="Low complexity" evidence="2">
    <location>
        <begin position="693"/>
        <end position="707"/>
    </location>
</feature>
<feature type="region of interest" description="Disordered" evidence="2">
    <location>
        <begin position="946"/>
        <end position="1014"/>
    </location>
</feature>
<organism evidence="6 7">
    <name type="scientific">Plasmodium fragile</name>
    <dbReference type="NCBI Taxonomy" id="5857"/>
    <lineage>
        <taxon>Eukaryota</taxon>
        <taxon>Sar</taxon>
        <taxon>Alveolata</taxon>
        <taxon>Apicomplexa</taxon>
        <taxon>Aconoidasida</taxon>
        <taxon>Haemosporida</taxon>
        <taxon>Plasmodiidae</taxon>
        <taxon>Plasmodium</taxon>
        <taxon>Plasmodium (Plasmodium)</taxon>
    </lineage>
</organism>
<feature type="transmembrane region" description="Helical" evidence="3">
    <location>
        <begin position="820"/>
        <end position="841"/>
    </location>
</feature>
<feature type="compositionally biased region" description="Low complexity" evidence="2">
    <location>
        <begin position="622"/>
        <end position="634"/>
    </location>
</feature>
<dbReference type="OMA" id="EINICKW"/>
<keyword evidence="3" id="KW-1133">Transmembrane helix</keyword>
<feature type="compositionally biased region" description="Polar residues" evidence="2">
    <location>
        <begin position="1188"/>
        <end position="1198"/>
    </location>
</feature>
<feature type="compositionally biased region" description="Gly residues" evidence="2">
    <location>
        <begin position="708"/>
        <end position="744"/>
    </location>
</feature>
<keyword evidence="7" id="KW-1185">Reference proteome</keyword>
<dbReference type="InterPro" id="IPR024290">
    <property type="entry name" value="SICA_extracell_a"/>
</dbReference>
<feature type="domain" description="Schizont-infected cell agglutination C-terminal" evidence="4">
    <location>
        <begin position="837"/>
        <end position="944"/>
    </location>
</feature>
<feature type="compositionally biased region" description="Low complexity" evidence="2">
    <location>
        <begin position="265"/>
        <end position="291"/>
    </location>
</feature>
<evidence type="ECO:0000313" key="7">
    <source>
        <dbReference type="Proteomes" id="UP000054561"/>
    </source>
</evidence>
<feature type="region of interest" description="Disordered" evidence="2">
    <location>
        <begin position="543"/>
        <end position="805"/>
    </location>
</feature>
<dbReference type="EMBL" id="KQ001774">
    <property type="protein sequence ID" value="KJP84924.1"/>
    <property type="molecule type" value="Genomic_DNA"/>
</dbReference>
<dbReference type="GeneID" id="24270758"/>
<feature type="compositionally biased region" description="Basic and acidic residues" evidence="2">
    <location>
        <begin position="461"/>
        <end position="470"/>
    </location>
</feature>
<protein>
    <recommendedName>
        <fullName evidence="8">Schizont-infected cell agglutination C-terminal domain-containing protein</fullName>
    </recommendedName>
</protein>
<dbReference type="OrthoDB" id="376328at2759"/>
<keyword evidence="3" id="KW-0812">Transmembrane</keyword>
<reference evidence="6 7" key="1">
    <citation type="submission" date="2014-03" db="EMBL/GenBank/DDBJ databases">
        <title>The Genome Sequence of Plasmodium fragile nilgiri.</title>
        <authorList>
            <consortium name="The Broad Institute Genomics Platform"/>
            <consortium name="The Broad Institute Genome Sequencing Center for Infectious Disease"/>
            <person name="Neafsey D."/>
            <person name="Duraisingh M."/>
            <person name="Young S.K."/>
            <person name="Zeng Q."/>
            <person name="Gargeya S."/>
            <person name="Abouelleil A."/>
            <person name="Alvarado L."/>
            <person name="Chapman S.B."/>
            <person name="Gainer-Dewar J."/>
            <person name="Goldberg J."/>
            <person name="Griggs A."/>
            <person name="Gujja S."/>
            <person name="Hansen M."/>
            <person name="Howarth C."/>
            <person name="Imamovic A."/>
            <person name="Larimer J."/>
            <person name="Pearson M."/>
            <person name="Poon T.W."/>
            <person name="Priest M."/>
            <person name="Roberts A."/>
            <person name="Saif S."/>
            <person name="Shea T."/>
            <person name="Sykes S."/>
            <person name="Wortman J."/>
            <person name="Nusbaum C."/>
            <person name="Birren B."/>
        </authorList>
    </citation>
    <scope>NUCLEOTIDE SEQUENCE [LARGE SCALE GENOMIC DNA]</scope>
    <source>
        <strain evidence="7">nilgiri</strain>
    </source>
</reference>
<dbReference type="Proteomes" id="UP000054561">
    <property type="component" value="Unassembled WGS sequence"/>
</dbReference>
<feature type="compositionally biased region" description="Basic and acidic residues" evidence="2">
    <location>
        <begin position="354"/>
        <end position="382"/>
    </location>
</feature>
<feature type="compositionally biased region" description="Pro residues" evidence="2">
    <location>
        <begin position="319"/>
        <end position="343"/>
    </location>
</feature>